<keyword evidence="2" id="KW-0808">Transferase</keyword>
<dbReference type="GO" id="GO:0008168">
    <property type="term" value="F:methyltransferase activity"/>
    <property type="evidence" value="ECO:0007669"/>
    <property type="project" value="UniProtKB-KW"/>
</dbReference>
<feature type="domain" description="Methyltransferase" evidence="1">
    <location>
        <begin position="45"/>
        <end position="137"/>
    </location>
</feature>
<dbReference type="RefSeq" id="WP_246517166.1">
    <property type="nucleotide sequence ID" value="NZ_BAAAVL010000007.1"/>
</dbReference>
<evidence type="ECO:0000259" key="1">
    <source>
        <dbReference type="Pfam" id="PF13649"/>
    </source>
</evidence>
<proteinExistence type="predicted"/>
<dbReference type="SUPFAM" id="SSF53335">
    <property type="entry name" value="S-adenosyl-L-methionine-dependent methyltransferases"/>
    <property type="match status" value="1"/>
</dbReference>
<evidence type="ECO:0000313" key="3">
    <source>
        <dbReference type="Proteomes" id="UP000620262"/>
    </source>
</evidence>
<dbReference type="PANTHER" id="PTHR42912">
    <property type="entry name" value="METHYLTRANSFERASE"/>
    <property type="match status" value="1"/>
</dbReference>
<organism evidence="2 3">
    <name type="scientific">Rhizobium viscosum</name>
    <name type="common">Arthrobacter viscosus</name>
    <dbReference type="NCBI Taxonomy" id="1673"/>
    <lineage>
        <taxon>Bacteria</taxon>
        <taxon>Pseudomonadati</taxon>
        <taxon>Pseudomonadota</taxon>
        <taxon>Alphaproteobacteria</taxon>
        <taxon>Hyphomicrobiales</taxon>
        <taxon>Rhizobiaceae</taxon>
        <taxon>Rhizobium/Agrobacterium group</taxon>
        <taxon>Rhizobium</taxon>
    </lineage>
</organism>
<dbReference type="InterPro" id="IPR041698">
    <property type="entry name" value="Methyltransf_25"/>
</dbReference>
<dbReference type="Gene3D" id="3.40.50.150">
    <property type="entry name" value="Vaccinia Virus protein VP39"/>
    <property type="match status" value="1"/>
</dbReference>
<dbReference type="Pfam" id="PF13649">
    <property type="entry name" value="Methyltransf_25"/>
    <property type="match status" value="1"/>
</dbReference>
<dbReference type="GO" id="GO:0032259">
    <property type="term" value="P:methylation"/>
    <property type="evidence" value="ECO:0007669"/>
    <property type="project" value="UniProtKB-KW"/>
</dbReference>
<dbReference type="InterPro" id="IPR029063">
    <property type="entry name" value="SAM-dependent_MTases_sf"/>
</dbReference>
<dbReference type="PANTHER" id="PTHR42912:SF93">
    <property type="entry name" value="N6-ADENOSINE-METHYLTRANSFERASE TMT1A"/>
    <property type="match status" value="1"/>
</dbReference>
<sequence>MEMINRRTWSSPLSRRDYRNSSGFINEGERVVLGIGLANSRGGSVLDIGIGGGRTAALLAREAANYVGIDYTPEMVTLARSNHLGLCFENMDARDLSAFANGSFDLVVFSYNGIDSVDADGRKSVLREVSRVLKAGGTFAFSTFNRNWHGFGQNRARSSIVWSNHPVKLSFRLLKHAMGMVRECRFAPLEERDGEHAILLHRAHDFGIMVYATTPGQLRSQLTESGFTGEPLLFSVDGRPLDGEMPANEEYFHVLARKPSLS</sequence>
<evidence type="ECO:0000313" key="2">
    <source>
        <dbReference type="EMBL" id="MBE1505028.1"/>
    </source>
</evidence>
<gene>
    <name evidence="2" type="ORF">H4W29_002209</name>
</gene>
<protein>
    <submittedName>
        <fullName evidence="2">SAM-dependent methyltransferase</fullName>
    </submittedName>
</protein>
<dbReference type="EMBL" id="JADBEC010000001">
    <property type="protein sequence ID" value="MBE1505028.1"/>
    <property type="molecule type" value="Genomic_DNA"/>
</dbReference>
<accession>A0ABR9IPF6</accession>
<dbReference type="Proteomes" id="UP000620262">
    <property type="component" value="Unassembled WGS sequence"/>
</dbReference>
<reference evidence="2 3" key="1">
    <citation type="submission" date="2020-10" db="EMBL/GenBank/DDBJ databases">
        <title>Sequencing the genomes of 1000 actinobacteria strains.</title>
        <authorList>
            <person name="Klenk H.-P."/>
        </authorList>
    </citation>
    <scope>NUCLEOTIDE SEQUENCE [LARGE SCALE GENOMIC DNA]</scope>
    <source>
        <strain evidence="2 3">DSM 7307</strain>
    </source>
</reference>
<name>A0ABR9IPF6_RHIVS</name>
<keyword evidence="3" id="KW-1185">Reference proteome</keyword>
<keyword evidence="2" id="KW-0489">Methyltransferase</keyword>
<dbReference type="CDD" id="cd02440">
    <property type="entry name" value="AdoMet_MTases"/>
    <property type="match status" value="1"/>
</dbReference>
<comment type="caution">
    <text evidence="2">The sequence shown here is derived from an EMBL/GenBank/DDBJ whole genome shotgun (WGS) entry which is preliminary data.</text>
</comment>
<dbReference type="InterPro" id="IPR050508">
    <property type="entry name" value="Methyltransf_Superfamily"/>
</dbReference>